<evidence type="ECO:0000259" key="7">
    <source>
        <dbReference type="Pfam" id="PF07992"/>
    </source>
</evidence>
<dbReference type="PATRIC" id="fig|582475.4.peg.4945"/>
<comment type="caution">
    <text evidence="8">The sequence shown here is derived from an EMBL/GenBank/DDBJ whole genome shotgun (WGS) entry which is preliminary data.</text>
</comment>
<dbReference type="Pfam" id="PF07992">
    <property type="entry name" value="Pyr_redox_2"/>
    <property type="match status" value="1"/>
</dbReference>
<dbReference type="GeneID" id="96599402"/>
<evidence type="ECO:0000256" key="2">
    <source>
        <dbReference type="ARBA" id="ARBA00022630"/>
    </source>
</evidence>
<dbReference type="FunFam" id="3.50.50.60:FF:000034">
    <property type="entry name" value="sulfide:quinone oxidoreductase, mitochondrial"/>
    <property type="match status" value="1"/>
</dbReference>
<dbReference type="InterPro" id="IPR036188">
    <property type="entry name" value="FAD/NAD-bd_sf"/>
</dbReference>
<feature type="domain" description="FAD/NAD(P)-binding" evidence="7">
    <location>
        <begin position="5"/>
        <end position="126"/>
    </location>
</feature>
<dbReference type="InterPro" id="IPR015904">
    <property type="entry name" value="Sulphide_quinone_reductase"/>
</dbReference>
<dbReference type="GO" id="GO:0070224">
    <property type="term" value="F:sulfide:quinone oxidoreductase activity"/>
    <property type="evidence" value="ECO:0007669"/>
    <property type="project" value="TreeGrafter"/>
</dbReference>
<evidence type="ECO:0000313" key="9">
    <source>
        <dbReference type="Proteomes" id="UP000037326"/>
    </source>
</evidence>
<dbReference type="EMBL" id="LFXJ01000006">
    <property type="protein sequence ID" value="KMY30805.1"/>
    <property type="molecule type" value="Genomic_DNA"/>
</dbReference>
<keyword evidence="3" id="KW-0874">Quinone</keyword>
<evidence type="ECO:0000256" key="6">
    <source>
        <dbReference type="ARBA" id="ARBA00023002"/>
    </source>
</evidence>
<dbReference type="OrthoDB" id="9805710at2"/>
<dbReference type="Gene3D" id="3.50.50.60">
    <property type="entry name" value="FAD/NAD(P)-binding domain"/>
    <property type="match status" value="2"/>
</dbReference>
<keyword evidence="2" id="KW-0285">Flavoprotein</keyword>
<reference evidence="9" key="1">
    <citation type="submission" date="2015-07" db="EMBL/GenBank/DDBJ databases">
        <authorList>
            <person name="Liu B."/>
            <person name="Wang J."/>
            <person name="Zhu Y."/>
            <person name="Liu G."/>
            <person name="Chen Q."/>
            <person name="Lan J."/>
            <person name="Che J."/>
            <person name="Ge C."/>
            <person name="Shi H."/>
            <person name="Pan Z."/>
            <person name="Liu X."/>
        </authorList>
    </citation>
    <scope>NUCLEOTIDE SEQUENCE [LARGE SCALE GENOMIC DNA]</scope>
    <source>
        <strain evidence="9">DSM 23493</strain>
    </source>
</reference>
<dbReference type="AlphaFoldDB" id="A0A0K9F8G0"/>
<keyword evidence="6" id="KW-0560">Oxidoreductase</keyword>
<name>A0A0K9F8G0_9BACI</name>
<gene>
    <name evidence="8" type="ORF">ACZ11_14305</name>
</gene>
<comment type="cofactor">
    <cofactor evidence="1">
        <name>FAD</name>
        <dbReference type="ChEBI" id="CHEBI:57692"/>
    </cofactor>
</comment>
<dbReference type="GO" id="GO:0071949">
    <property type="term" value="F:FAD binding"/>
    <property type="evidence" value="ECO:0007669"/>
    <property type="project" value="TreeGrafter"/>
</dbReference>
<accession>A0A0K9F8G0</accession>
<evidence type="ECO:0000256" key="3">
    <source>
        <dbReference type="ARBA" id="ARBA00022719"/>
    </source>
</evidence>
<keyword evidence="4" id="KW-0274">FAD</keyword>
<proteinExistence type="predicted"/>
<protein>
    <submittedName>
        <fullName evidence="8">Pyridine nucleotide-disulfide oxidoreductase</fullName>
    </submittedName>
</protein>
<dbReference type="SUPFAM" id="SSF51905">
    <property type="entry name" value="FAD/NAD(P)-binding domain"/>
    <property type="match status" value="2"/>
</dbReference>
<dbReference type="PANTHER" id="PTHR10632:SF2">
    <property type="entry name" value="SULFIDE:QUINONE OXIDOREDUCTASE, MITOCHONDRIAL"/>
    <property type="match status" value="1"/>
</dbReference>
<dbReference type="PANTHER" id="PTHR10632">
    <property type="entry name" value="SULFIDE:QUINONE OXIDOREDUCTASE"/>
    <property type="match status" value="1"/>
</dbReference>
<dbReference type="RefSeq" id="WP_049667229.1">
    <property type="nucleotide sequence ID" value="NZ_LFXJ01000006.1"/>
</dbReference>
<dbReference type="InterPro" id="IPR023753">
    <property type="entry name" value="FAD/NAD-binding_dom"/>
</dbReference>
<dbReference type="Proteomes" id="UP000037326">
    <property type="component" value="Unassembled WGS sequence"/>
</dbReference>
<sequence>MKTSFKVVIVGGGTAGISVAARLLRQSHSLQGEIAIIDPAQKHYYQPLWTLVGGGAANKWDSEREMRSVIPKGAVWLKEAVSSFDPNQNQVLTQDGTTYTYDFLVVAGGIEINWGAIKGLKEALGTKSVCSNYSFKHVDYTWETIRNFKEGTALFTHPNSPVKCGGAPQKIMHLAEDYFNNVNVRGNINVIFGSANPAIFDVLKYREALEKVIERKNIDARFRRNLIEIKADEKIAIFENLDTGILEEIKYDMIHVTPYMCSPEFIRTSALADECGWVDVDKFTLQHKKYSNVFGIGDNANLPTSKTGAAIRKQAPVVAQNLISLMRQQPMTQMYNGYSSCPIVTGYNKLILAEFDYNKEPVESMPFNQAVERSSMYFMKKDLLPVMYWDGMLKGTM</sequence>
<dbReference type="GO" id="GO:0048038">
    <property type="term" value="F:quinone binding"/>
    <property type="evidence" value="ECO:0007669"/>
    <property type="project" value="UniProtKB-KW"/>
</dbReference>
<keyword evidence="5" id="KW-0809">Transit peptide</keyword>
<evidence type="ECO:0000313" key="8">
    <source>
        <dbReference type="EMBL" id="KMY30805.1"/>
    </source>
</evidence>
<evidence type="ECO:0000256" key="5">
    <source>
        <dbReference type="ARBA" id="ARBA00022946"/>
    </source>
</evidence>
<evidence type="ECO:0000256" key="4">
    <source>
        <dbReference type="ARBA" id="ARBA00022827"/>
    </source>
</evidence>
<dbReference type="GO" id="GO:0070221">
    <property type="term" value="P:sulfide oxidation, using sulfide:quinone oxidoreductase"/>
    <property type="evidence" value="ECO:0007669"/>
    <property type="project" value="TreeGrafter"/>
</dbReference>
<evidence type="ECO:0000256" key="1">
    <source>
        <dbReference type="ARBA" id="ARBA00001974"/>
    </source>
</evidence>
<organism evidence="8 9">
    <name type="scientific">Lysinibacillus xylanilyticus</name>
    <dbReference type="NCBI Taxonomy" id="582475"/>
    <lineage>
        <taxon>Bacteria</taxon>
        <taxon>Bacillati</taxon>
        <taxon>Bacillota</taxon>
        <taxon>Bacilli</taxon>
        <taxon>Bacillales</taxon>
        <taxon>Bacillaceae</taxon>
        <taxon>Lysinibacillus</taxon>
    </lineage>
</organism>